<proteinExistence type="predicted"/>
<protein>
    <recommendedName>
        <fullName evidence="3">DUF3558 domain-containing protein</fullName>
    </recommendedName>
</protein>
<sequence length="199" mass="20503">MHWSDGPGRYRACVVTVVALACCTACSHVVGGQPIAGSDVHQAPAQGSSTAKWRDHVLPSDCLLTGAQMSALAGVEIDNGLDAETTNSDGSVGYSCNYYATAGGVLSFTAKIKVQSPSTGVVTEQLLADVGKPGATEVPGVGLRMIIEPVTAPSDFPTMRVANDKYLANVVLVVGNIPRPPDAAAWTRAANEILKALPA</sequence>
<name>A0A100WT67_MYCFO</name>
<evidence type="ECO:0008006" key="3">
    <source>
        <dbReference type="Google" id="ProtNLM"/>
    </source>
</evidence>
<gene>
    <name evidence="1" type="ORF">RMCFA_4137</name>
</gene>
<dbReference type="Proteomes" id="UP000069705">
    <property type="component" value="Unassembled WGS sequence"/>
</dbReference>
<reference evidence="1 2" key="1">
    <citation type="journal article" date="2016" name="Genome Announc.">
        <title>Draft Genome Sequences of Five Rapidly Growing Mycobacterium Species, M. thermoresistibile, M. fortuitum subsp. acetamidolyticum, M. canariasense, M. brisbanense, and M. novocastrense.</title>
        <authorList>
            <person name="Katahira K."/>
            <person name="Ogura Y."/>
            <person name="Gotoh Y."/>
            <person name="Hayashi T."/>
        </authorList>
    </citation>
    <scope>NUCLEOTIDE SEQUENCE [LARGE SCALE GENOMIC DNA]</scope>
    <source>
        <strain evidence="1 2">JCM6368</strain>
    </source>
</reference>
<comment type="caution">
    <text evidence="1">The sequence shown here is derived from an EMBL/GenBank/DDBJ whole genome shotgun (WGS) entry which is preliminary data.</text>
</comment>
<organism evidence="1 2">
    <name type="scientific">Mycolicibacterium fortuitum subsp. acetamidolyticum</name>
    <dbReference type="NCBI Taxonomy" id="144550"/>
    <lineage>
        <taxon>Bacteria</taxon>
        <taxon>Bacillati</taxon>
        <taxon>Actinomycetota</taxon>
        <taxon>Actinomycetes</taxon>
        <taxon>Mycobacteriales</taxon>
        <taxon>Mycobacteriaceae</taxon>
        <taxon>Mycolicibacterium</taxon>
    </lineage>
</organism>
<reference evidence="2" key="2">
    <citation type="submission" date="2016-02" db="EMBL/GenBank/DDBJ databases">
        <title>Draft genome sequence of five rapidly growing Mycobacterium species.</title>
        <authorList>
            <person name="Katahira K."/>
            <person name="Gotou Y."/>
            <person name="Iida K."/>
            <person name="Ogura Y."/>
            <person name="Hayashi T."/>
        </authorList>
    </citation>
    <scope>NUCLEOTIDE SEQUENCE [LARGE SCALE GENOMIC DNA]</scope>
    <source>
        <strain evidence="2">JCM6368</strain>
    </source>
</reference>
<evidence type="ECO:0000313" key="2">
    <source>
        <dbReference type="Proteomes" id="UP000069705"/>
    </source>
</evidence>
<dbReference type="EMBL" id="BCSZ01000038">
    <property type="protein sequence ID" value="GAT04025.1"/>
    <property type="molecule type" value="Genomic_DNA"/>
</dbReference>
<dbReference type="RefSeq" id="WP_131722092.1">
    <property type="nucleotide sequence ID" value="NZ_BCSZ01000038.1"/>
</dbReference>
<dbReference type="AlphaFoldDB" id="A0A100WT67"/>
<dbReference type="GeneID" id="93412690"/>
<accession>A0A100WT67</accession>
<evidence type="ECO:0000313" key="1">
    <source>
        <dbReference type="EMBL" id="GAT04025.1"/>
    </source>
</evidence>